<name>A0A1R2BG09_9CILI</name>
<evidence type="ECO:0000313" key="2">
    <source>
        <dbReference type="Proteomes" id="UP000187209"/>
    </source>
</evidence>
<keyword evidence="2" id="KW-1185">Reference proteome</keyword>
<dbReference type="AlphaFoldDB" id="A0A1R2BG09"/>
<protein>
    <recommendedName>
        <fullName evidence="3">MalT-like TPR region domain-containing protein</fullName>
    </recommendedName>
</protein>
<accession>A0A1R2BG09</accession>
<dbReference type="Proteomes" id="UP000187209">
    <property type="component" value="Unassembled WGS sequence"/>
</dbReference>
<dbReference type="InterPro" id="IPR011990">
    <property type="entry name" value="TPR-like_helical_dom_sf"/>
</dbReference>
<organism evidence="1 2">
    <name type="scientific">Stentor coeruleus</name>
    <dbReference type="NCBI Taxonomy" id="5963"/>
    <lineage>
        <taxon>Eukaryota</taxon>
        <taxon>Sar</taxon>
        <taxon>Alveolata</taxon>
        <taxon>Ciliophora</taxon>
        <taxon>Postciliodesmatophora</taxon>
        <taxon>Heterotrichea</taxon>
        <taxon>Heterotrichida</taxon>
        <taxon>Stentoridae</taxon>
        <taxon>Stentor</taxon>
    </lineage>
</organism>
<dbReference type="EMBL" id="MPUH01000673">
    <property type="protein sequence ID" value="OMJ75707.1"/>
    <property type="molecule type" value="Genomic_DNA"/>
</dbReference>
<dbReference type="Gene3D" id="1.25.40.10">
    <property type="entry name" value="Tetratricopeptide repeat domain"/>
    <property type="match status" value="1"/>
</dbReference>
<comment type="caution">
    <text evidence="1">The sequence shown here is derived from an EMBL/GenBank/DDBJ whole genome shotgun (WGS) entry which is preliminary data.</text>
</comment>
<dbReference type="SUPFAM" id="SSF48452">
    <property type="entry name" value="TPR-like"/>
    <property type="match status" value="1"/>
</dbReference>
<evidence type="ECO:0008006" key="3">
    <source>
        <dbReference type="Google" id="ProtNLM"/>
    </source>
</evidence>
<gene>
    <name evidence="1" type="ORF">SteCoe_25081</name>
</gene>
<evidence type="ECO:0000313" key="1">
    <source>
        <dbReference type="EMBL" id="OMJ75707.1"/>
    </source>
</evidence>
<reference evidence="1 2" key="1">
    <citation type="submission" date="2016-11" db="EMBL/GenBank/DDBJ databases">
        <title>The macronuclear genome of Stentor coeruleus: a giant cell with tiny introns.</title>
        <authorList>
            <person name="Slabodnick M."/>
            <person name="Ruby J.G."/>
            <person name="Reiff S.B."/>
            <person name="Swart E.C."/>
            <person name="Gosai S."/>
            <person name="Prabakaran S."/>
            <person name="Witkowska E."/>
            <person name="Larue G.E."/>
            <person name="Fisher S."/>
            <person name="Freeman R.M."/>
            <person name="Gunawardena J."/>
            <person name="Chu W."/>
            <person name="Stover N.A."/>
            <person name="Gregory B.D."/>
            <person name="Nowacki M."/>
            <person name="Derisi J."/>
            <person name="Roy S.W."/>
            <person name="Marshall W.F."/>
            <person name="Sood P."/>
        </authorList>
    </citation>
    <scope>NUCLEOTIDE SEQUENCE [LARGE SCALE GENOMIC DNA]</scope>
    <source>
        <strain evidence="1">WM001</strain>
    </source>
</reference>
<proteinExistence type="predicted"/>
<sequence length="405" mass="46140">MFATFSNISVSHTKLNANLKKDFFPSLYSKKLFDIQENFGEVKSSPDESLNQQSLRTASFLIDMATDFIAKNNLNQASECLTEAHIKLETIPDKNSQKTLSLYKEIGMLYYSIKDLVRADTFLLKSIPFIQYFDPSNEALDWIHYGLLMIEKKDADAAVAYCINALNILKDNSITGLTLAKSHEALGLAYDLKKNYIKSQENYDEALSIISLDNSREAIELKAKLCQNYYIQQLELGEIGHCLKIAIDGNDALKKLENINLRLDYLYLACKRAMHVLQNPSVLDSLLDELIALIPNLEESIQANYYRFAVDFSVLANNFEKAYELIMKSIKIRMLKKNSQEIVFDYLKAAQINFSLGLISKGKCYLELSESLIGTLSQPEIMKELNLTKYMHQCVKDSKCFAYSE</sequence>